<protein>
    <submittedName>
        <fullName evidence="2">Uncharacterized protein</fullName>
    </submittedName>
</protein>
<dbReference type="Proteomes" id="UP000016491">
    <property type="component" value="Unassembled WGS sequence"/>
</dbReference>
<name>A0ABC9TWX7_CLOSY</name>
<organism evidence="2 3">
    <name type="scientific">[Clostridium] symbiosum ATCC 14940</name>
    <dbReference type="NCBI Taxonomy" id="411472"/>
    <lineage>
        <taxon>Bacteria</taxon>
        <taxon>Bacillati</taxon>
        <taxon>Bacillota</taxon>
        <taxon>Clostridia</taxon>
        <taxon>Lachnospirales</taxon>
        <taxon>Lachnospiraceae</taxon>
        <taxon>Otoolea</taxon>
    </lineage>
</organism>
<reference evidence="2 3" key="1">
    <citation type="submission" date="2013-07" db="EMBL/GenBank/DDBJ databases">
        <authorList>
            <person name="Weinstock G."/>
            <person name="Sodergren E."/>
            <person name="Wylie T."/>
            <person name="Fulton L."/>
            <person name="Fulton R."/>
            <person name="Fronick C."/>
            <person name="O'Laughlin M."/>
            <person name="Godfrey J."/>
            <person name="Miner T."/>
            <person name="Herter B."/>
            <person name="Appelbaum E."/>
            <person name="Cordes M."/>
            <person name="Lek S."/>
            <person name="Wollam A."/>
            <person name="Pepin K.H."/>
            <person name="Palsikar V.B."/>
            <person name="Mitreva M."/>
            <person name="Wilson R.K."/>
        </authorList>
    </citation>
    <scope>NUCLEOTIDE SEQUENCE [LARGE SCALE GENOMIC DNA]</scope>
    <source>
        <strain evidence="2 3">ATCC 14940</strain>
    </source>
</reference>
<keyword evidence="1" id="KW-0472">Membrane</keyword>
<evidence type="ECO:0000313" key="2">
    <source>
        <dbReference type="EMBL" id="ERI76392.1"/>
    </source>
</evidence>
<gene>
    <name evidence="2" type="ORF">CLOSYM_02656</name>
</gene>
<evidence type="ECO:0000313" key="3">
    <source>
        <dbReference type="Proteomes" id="UP000016491"/>
    </source>
</evidence>
<accession>A0ABC9TWX7</accession>
<comment type="caution">
    <text evidence="2">The sequence shown here is derived from an EMBL/GenBank/DDBJ whole genome shotgun (WGS) entry which is preliminary data.</text>
</comment>
<keyword evidence="1" id="KW-1133">Transmembrane helix</keyword>
<evidence type="ECO:0000256" key="1">
    <source>
        <dbReference type="SAM" id="Phobius"/>
    </source>
</evidence>
<dbReference type="AlphaFoldDB" id="A0ABC9TWX7"/>
<feature type="transmembrane region" description="Helical" evidence="1">
    <location>
        <begin position="20"/>
        <end position="38"/>
    </location>
</feature>
<keyword evidence="1" id="KW-0812">Transmembrane</keyword>
<sequence length="41" mass="5123">MAEFCTNLLQFFHRTDLLNIYLLYLYLSIFNSQYLFTFNKY</sequence>
<proteinExistence type="predicted"/>
<dbReference type="EMBL" id="AWSU01000203">
    <property type="protein sequence ID" value="ERI76392.1"/>
    <property type="molecule type" value="Genomic_DNA"/>
</dbReference>